<comment type="caution">
    <text evidence="5">The sequence shown here is derived from an EMBL/GenBank/DDBJ whole genome shotgun (WGS) entry which is preliminary data.</text>
</comment>
<keyword evidence="1" id="KW-0175">Coiled coil</keyword>
<feature type="domain" description="Peptidase M56" evidence="4">
    <location>
        <begin position="65"/>
        <end position="309"/>
    </location>
</feature>
<feature type="transmembrane region" description="Helical" evidence="3">
    <location>
        <begin position="49"/>
        <end position="68"/>
    </location>
</feature>
<evidence type="ECO:0000259" key="4">
    <source>
        <dbReference type="Pfam" id="PF05569"/>
    </source>
</evidence>
<dbReference type="PANTHER" id="PTHR34978:SF3">
    <property type="entry name" value="SLR0241 PROTEIN"/>
    <property type="match status" value="1"/>
</dbReference>
<dbReference type="OrthoDB" id="15218at2"/>
<reference evidence="5 6" key="1">
    <citation type="submission" date="2018-11" db="EMBL/GenBank/DDBJ databases">
        <title>Chitinophaga lutea sp.nov., isolate from arsenic contaminated soil.</title>
        <authorList>
            <person name="Zong Y."/>
        </authorList>
    </citation>
    <scope>NUCLEOTIDE SEQUENCE [LARGE SCALE GENOMIC DNA]</scope>
    <source>
        <strain evidence="5 6">ZY74</strain>
    </source>
</reference>
<accession>A0A3N4PVE5</accession>
<gene>
    <name evidence="5" type="ORF">EGT74_18815</name>
</gene>
<organism evidence="5 6">
    <name type="scientific">Chitinophaga lutea</name>
    <dbReference type="NCBI Taxonomy" id="2488634"/>
    <lineage>
        <taxon>Bacteria</taxon>
        <taxon>Pseudomonadati</taxon>
        <taxon>Bacteroidota</taxon>
        <taxon>Chitinophagia</taxon>
        <taxon>Chitinophagales</taxon>
        <taxon>Chitinophagaceae</taxon>
        <taxon>Chitinophaga</taxon>
    </lineage>
</organism>
<keyword evidence="6" id="KW-1185">Reference proteome</keyword>
<feature type="transmembrane region" description="Helical" evidence="3">
    <location>
        <begin position="227"/>
        <end position="249"/>
    </location>
</feature>
<dbReference type="Proteomes" id="UP000278351">
    <property type="component" value="Unassembled WGS sequence"/>
</dbReference>
<feature type="coiled-coil region" evidence="1">
    <location>
        <begin position="482"/>
        <end position="509"/>
    </location>
</feature>
<feature type="compositionally biased region" description="Basic and acidic residues" evidence="2">
    <location>
        <begin position="617"/>
        <end position="707"/>
    </location>
</feature>
<evidence type="ECO:0000256" key="2">
    <source>
        <dbReference type="SAM" id="MobiDB-lite"/>
    </source>
</evidence>
<dbReference type="CDD" id="cd07341">
    <property type="entry name" value="M56_BlaR1_MecR1_like"/>
    <property type="match status" value="1"/>
</dbReference>
<feature type="transmembrane region" description="Helical" evidence="3">
    <location>
        <begin position="116"/>
        <end position="138"/>
    </location>
</feature>
<sequence>MTSLLPLTQDLIRAFGWTLLHSFWQAFCIYACLRIVLKIWPQASAAIKYHLSYLSLAGIAGWFGATFFNQLQAIRETKEIIVTAAGWDAAAMEAAMRQAAVPPASGLQTLLPGMEAYFPFIVAIYIAGVVFMTIKLCIDLSQLRLMRRQGVSSPGMEWEQYMKALALRMGITRKVQLFISQHLQVPVMIGFLRPVILLPAAMFTNLSPEQLEAILLHELAHVKRNDYLLNIFQSIVETILFFNPFVWWISKNIRLEREHCCDDLVIAGTVQPLHYARALVALEEYRLTVNPMAMAAADDKHHLFHRIKRIMEMKTKHLNYSQRLLALLIIVTGLVSIAWLNPARKADEKKKEEKKEALAVKPHLTNTPVAAQTTATICSDTVPPAPPVPPVAPAPAPEAPPVPPAAPDVAALPAPPPAPLPPLPAATPIPPLPPMAPLPPLAPMYWDGDTTKPMHKIVIKDENGERTYKSVDEMPAAEREKYQKLMQQHKALQQNRHELALKMKAAQDAVKDIDWSKMNAQVQEAMKKVNWSKINADMRESMKHMNKEMAAKMKEVDWEKISADVNKSLKEVQWEKISEEVKQSLKNTDWQKVEKEIKEKIDKIDWKKIEEDIKKNPDAYHQAEREKALARAHEQQERAARHREQAMARSREAREHAERDGAKAREMAAREGERARREAEREGQRARANAERDATRARREAERHAQHAQEQAQIARRHAADAKVHAAEAKANTDRYNELIDKMQADNLLNRNENFEINKQGNDLYINGKKQSDDVKKKYEQYLKNDNVSIKGNKDNLNIHARDNR</sequence>
<keyword evidence="3" id="KW-1133">Transmembrane helix</keyword>
<dbReference type="EMBL" id="RPDH01000002">
    <property type="protein sequence ID" value="RPE09061.1"/>
    <property type="molecule type" value="Genomic_DNA"/>
</dbReference>
<feature type="region of interest" description="Disordered" evidence="2">
    <location>
        <begin position="617"/>
        <end position="721"/>
    </location>
</feature>
<feature type="compositionally biased region" description="Pro residues" evidence="2">
    <location>
        <begin position="388"/>
        <end position="406"/>
    </location>
</feature>
<dbReference type="InterPro" id="IPR008756">
    <property type="entry name" value="Peptidase_M56"/>
</dbReference>
<evidence type="ECO:0000313" key="6">
    <source>
        <dbReference type="Proteomes" id="UP000278351"/>
    </source>
</evidence>
<keyword evidence="3" id="KW-0472">Membrane</keyword>
<feature type="transmembrane region" description="Helical" evidence="3">
    <location>
        <begin position="14"/>
        <end position="37"/>
    </location>
</feature>
<protein>
    <recommendedName>
        <fullName evidence="4">Peptidase M56 domain-containing protein</fullName>
    </recommendedName>
</protein>
<dbReference type="Pfam" id="PF05569">
    <property type="entry name" value="Peptidase_M56"/>
    <property type="match status" value="1"/>
</dbReference>
<dbReference type="InterPro" id="IPR052173">
    <property type="entry name" value="Beta-lactam_resp_regulator"/>
</dbReference>
<feature type="transmembrane region" description="Helical" evidence="3">
    <location>
        <begin position="324"/>
        <end position="341"/>
    </location>
</feature>
<keyword evidence="3" id="KW-0812">Transmembrane</keyword>
<feature type="transmembrane region" description="Helical" evidence="3">
    <location>
        <begin position="183"/>
        <end position="207"/>
    </location>
</feature>
<dbReference type="AlphaFoldDB" id="A0A3N4PVE5"/>
<evidence type="ECO:0000256" key="1">
    <source>
        <dbReference type="SAM" id="Coils"/>
    </source>
</evidence>
<proteinExistence type="predicted"/>
<dbReference type="Gene3D" id="3.30.2010.10">
    <property type="entry name" value="Metalloproteases ('zincins'), catalytic domain"/>
    <property type="match status" value="1"/>
</dbReference>
<dbReference type="RefSeq" id="WP_123848063.1">
    <property type="nucleotide sequence ID" value="NZ_RPDH01000002.1"/>
</dbReference>
<dbReference type="PANTHER" id="PTHR34978">
    <property type="entry name" value="POSSIBLE SENSOR-TRANSDUCER PROTEIN BLAR"/>
    <property type="match status" value="1"/>
</dbReference>
<name>A0A3N4PVE5_9BACT</name>
<feature type="region of interest" description="Disordered" evidence="2">
    <location>
        <begin position="388"/>
        <end position="408"/>
    </location>
</feature>
<evidence type="ECO:0000313" key="5">
    <source>
        <dbReference type="EMBL" id="RPE09061.1"/>
    </source>
</evidence>
<evidence type="ECO:0000256" key="3">
    <source>
        <dbReference type="SAM" id="Phobius"/>
    </source>
</evidence>